<feature type="region of interest" description="Disordered" evidence="1">
    <location>
        <begin position="87"/>
        <end position="123"/>
    </location>
</feature>
<proteinExistence type="predicted"/>
<reference evidence="2" key="1">
    <citation type="journal article" date="2023" name="G3 (Bethesda)">
        <title>A reference genome for the long-term kleptoplast-retaining sea slug Elysia crispata morphotype clarki.</title>
        <authorList>
            <person name="Eastman K.E."/>
            <person name="Pendleton A.L."/>
            <person name="Shaikh M.A."/>
            <person name="Suttiyut T."/>
            <person name="Ogas R."/>
            <person name="Tomko P."/>
            <person name="Gavelis G."/>
            <person name="Widhalm J.R."/>
            <person name="Wisecaver J.H."/>
        </authorList>
    </citation>
    <scope>NUCLEOTIDE SEQUENCE</scope>
    <source>
        <strain evidence="2">ECLA1</strain>
    </source>
</reference>
<organism evidence="2 3">
    <name type="scientific">Elysia crispata</name>
    <name type="common">lettuce slug</name>
    <dbReference type="NCBI Taxonomy" id="231223"/>
    <lineage>
        <taxon>Eukaryota</taxon>
        <taxon>Metazoa</taxon>
        <taxon>Spiralia</taxon>
        <taxon>Lophotrochozoa</taxon>
        <taxon>Mollusca</taxon>
        <taxon>Gastropoda</taxon>
        <taxon>Heterobranchia</taxon>
        <taxon>Euthyneura</taxon>
        <taxon>Panpulmonata</taxon>
        <taxon>Sacoglossa</taxon>
        <taxon>Placobranchoidea</taxon>
        <taxon>Plakobranchidae</taxon>
        <taxon>Elysia</taxon>
    </lineage>
</organism>
<evidence type="ECO:0000313" key="3">
    <source>
        <dbReference type="Proteomes" id="UP001283361"/>
    </source>
</evidence>
<evidence type="ECO:0000256" key="1">
    <source>
        <dbReference type="SAM" id="MobiDB-lite"/>
    </source>
</evidence>
<accession>A0AAE1DXH8</accession>
<comment type="caution">
    <text evidence="2">The sequence shown here is derived from an EMBL/GenBank/DDBJ whole genome shotgun (WGS) entry which is preliminary data.</text>
</comment>
<dbReference type="EMBL" id="JAWDGP010001951">
    <property type="protein sequence ID" value="KAK3786644.1"/>
    <property type="molecule type" value="Genomic_DNA"/>
</dbReference>
<feature type="compositionally biased region" description="Basic and acidic residues" evidence="1">
    <location>
        <begin position="87"/>
        <end position="103"/>
    </location>
</feature>
<protein>
    <submittedName>
        <fullName evidence="2">Uncharacterized protein</fullName>
    </submittedName>
</protein>
<gene>
    <name evidence="2" type="ORF">RRG08_027601</name>
</gene>
<dbReference type="AlphaFoldDB" id="A0AAE1DXH8"/>
<dbReference type="Proteomes" id="UP001283361">
    <property type="component" value="Unassembled WGS sequence"/>
</dbReference>
<keyword evidence="3" id="KW-1185">Reference proteome</keyword>
<name>A0AAE1DXH8_9GAST</name>
<sequence>MADFGTIFHPPFLADLKQNTDHHVLVQQFSPGSPRRCHSVANRSLTLSDKLRALKKKETLENPKSLAWKIGYTVMFRSMEFPSLGKHDAVAGGRKDDNTERQRSGPGLVRLVVGSDPQAQFES</sequence>
<evidence type="ECO:0000313" key="2">
    <source>
        <dbReference type="EMBL" id="KAK3786644.1"/>
    </source>
</evidence>